<evidence type="ECO:0000256" key="3">
    <source>
        <dbReference type="SAM" id="SignalP"/>
    </source>
</evidence>
<dbReference type="SUPFAM" id="SSF48452">
    <property type="entry name" value="TPR-like"/>
    <property type="match status" value="1"/>
</dbReference>
<evidence type="ECO:0000313" key="4">
    <source>
        <dbReference type="EMBL" id="MBB5718328.1"/>
    </source>
</evidence>
<keyword evidence="1" id="KW-0175">Coiled coil</keyword>
<protein>
    <submittedName>
        <fullName evidence="4">TolA-binding protein</fullName>
    </submittedName>
</protein>
<dbReference type="AlphaFoldDB" id="A0A840YXE1"/>
<proteinExistence type="predicted"/>
<organism evidence="4 5">
    <name type="scientific">Stakelama sediminis</name>
    <dbReference type="NCBI Taxonomy" id="463200"/>
    <lineage>
        <taxon>Bacteria</taxon>
        <taxon>Pseudomonadati</taxon>
        <taxon>Pseudomonadota</taxon>
        <taxon>Alphaproteobacteria</taxon>
        <taxon>Sphingomonadales</taxon>
        <taxon>Sphingomonadaceae</taxon>
        <taxon>Stakelama</taxon>
    </lineage>
</organism>
<dbReference type="RefSeq" id="WP_184001978.1">
    <property type="nucleotide sequence ID" value="NZ_BAABIF010000004.1"/>
</dbReference>
<evidence type="ECO:0000256" key="1">
    <source>
        <dbReference type="SAM" id="Coils"/>
    </source>
</evidence>
<sequence length="319" mass="34288">MRVIVPAIVLAAILGSATVAEAQTPLEARVNRIEKELQAVQRKVFPDGAGRYLQPQITAPQTNTPSPGSPVANPVVTLDARVTTLENQITSLTNQVEKSQYQVQQLQSAFDAYKQATDARLKALEAGSAPATGSAGAATGNDSDDSAAPVAHGNGVLTPPSDVRSDTGKTSAKPDAQAQKVAGVEKPDTGDAPEDAYIYGYRLWAAKLYPQAEKQLKSVVKDYPDSRRASFAQNLLGRSYLDDGKPSLASIAFYDNYKQRPNGERAPDSLYFLGQSLMQLKKPDDACKAYNQLLDVYGDKISASLKDKVEQGRKEAKCQ</sequence>
<gene>
    <name evidence="4" type="ORF">FHR23_001235</name>
</gene>
<feature type="signal peptide" evidence="3">
    <location>
        <begin position="1"/>
        <end position="22"/>
    </location>
</feature>
<feature type="region of interest" description="Disordered" evidence="2">
    <location>
        <begin position="127"/>
        <end position="189"/>
    </location>
</feature>
<evidence type="ECO:0000256" key="2">
    <source>
        <dbReference type="SAM" id="MobiDB-lite"/>
    </source>
</evidence>
<dbReference type="Gene3D" id="1.25.40.10">
    <property type="entry name" value="Tetratricopeptide repeat domain"/>
    <property type="match status" value="1"/>
</dbReference>
<dbReference type="Gene3D" id="1.20.5.340">
    <property type="match status" value="1"/>
</dbReference>
<keyword evidence="3" id="KW-0732">Signal</keyword>
<reference evidence="4 5" key="1">
    <citation type="submission" date="2020-08" db="EMBL/GenBank/DDBJ databases">
        <title>Genomic Encyclopedia of Type Strains, Phase IV (KMG-IV): sequencing the most valuable type-strain genomes for metagenomic binning, comparative biology and taxonomic classification.</title>
        <authorList>
            <person name="Goeker M."/>
        </authorList>
    </citation>
    <scope>NUCLEOTIDE SEQUENCE [LARGE SCALE GENOMIC DNA]</scope>
    <source>
        <strain evidence="4 5">DSM 27203</strain>
    </source>
</reference>
<feature type="coiled-coil region" evidence="1">
    <location>
        <begin position="75"/>
        <end position="109"/>
    </location>
</feature>
<dbReference type="Proteomes" id="UP000554342">
    <property type="component" value="Unassembled WGS sequence"/>
</dbReference>
<keyword evidence="5" id="KW-1185">Reference proteome</keyword>
<dbReference type="InterPro" id="IPR011990">
    <property type="entry name" value="TPR-like_helical_dom_sf"/>
</dbReference>
<dbReference type="EMBL" id="JACIJI010000001">
    <property type="protein sequence ID" value="MBB5718328.1"/>
    <property type="molecule type" value="Genomic_DNA"/>
</dbReference>
<evidence type="ECO:0000313" key="5">
    <source>
        <dbReference type="Proteomes" id="UP000554342"/>
    </source>
</evidence>
<name>A0A840YXE1_9SPHN</name>
<feature type="compositionally biased region" description="Low complexity" evidence="2">
    <location>
        <begin position="127"/>
        <end position="141"/>
    </location>
</feature>
<feature type="chain" id="PRO_5032946516" evidence="3">
    <location>
        <begin position="23"/>
        <end position="319"/>
    </location>
</feature>
<comment type="caution">
    <text evidence="4">The sequence shown here is derived from an EMBL/GenBank/DDBJ whole genome shotgun (WGS) entry which is preliminary data.</text>
</comment>
<accession>A0A840YXE1</accession>